<reference evidence="2 3" key="1">
    <citation type="submission" date="2023-08" db="EMBL/GenBank/DDBJ databases">
        <title>Implementing the SeqCode for naming new Mesorhizobium species isolated from Vachellia karroo root nodules.</title>
        <authorList>
            <person name="Van Lill M."/>
        </authorList>
    </citation>
    <scope>NUCLEOTIDE SEQUENCE [LARGE SCALE GENOMIC DNA]</scope>
    <source>
        <strain evidence="2 3">VK23A</strain>
    </source>
</reference>
<organism evidence="2 3">
    <name type="scientific">Mesorhizobium dulcispinae</name>
    <dbReference type="NCBI Taxonomy" id="3072316"/>
    <lineage>
        <taxon>Bacteria</taxon>
        <taxon>Pseudomonadati</taxon>
        <taxon>Pseudomonadota</taxon>
        <taxon>Alphaproteobacteria</taxon>
        <taxon>Hyphomicrobiales</taxon>
        <taxon>Phyllobacteriaceae</taxon>
        <taxon>Mesorhizobium</taxon>
    </lineage>
</organism>
<dbReference type="Proteomes" id="UP001271780">
    <property type="component" value="Unassembled WGS sequence"/>
</dbReference>
<keyword evidence="3" id="KW-1185">Reference proteome</keyword>
<evidence type="ECO:0000256" key="1">
    <source>
        <dbReference type="SAM" id="MobiDB-lite"/>
    </source>
</evidence>
<feature type="region of interest" description="Disordered" evidence="1">
    <location>
        <begin position="786"/>
        <end position="814"/>
    </location>
</feature>
<dbReference type="RefSeq" id="WP_320315157.1">
    <property type="nucleotide sequence ID" value="NZ_JAVIIX010000001.1"/>
</dbReference>
<comment type="caution">
    <text evidence="2">The sequence shown here is derived from an EMBL/GenBank/DDBJ whole genome shotgun (WGS) entry which is preliminary data.</text>
</comment>
<evidence type="ECO:0000313" key="3">
    <source>
        <dbReference type="Proteomes" id="UP001271780"/>
    </source>
</evidence>
<feature type="compositionally biased region" description="Basic and acidic residues" evidence="1">
    <location>
        <begin position="786"/>
        <end position="801"/>
    </location>
</feature>
<evidence type="ECO:0000313" key="2">
    <source>
        <dbReference type="EMBL" id="MDX8470983.1"/>
    </source>
</evidence>
<protein>
    <submittedName>
        <fullName evidence="2">Uncharacterized protein</fullName>
    </submittedName>
</protein>
<name>A0ABU4X881_9HYPH</name>
<gene>
    <name evidence="2" type="ORF">RFM27_02715</name>
</gene>
<dbReference type="EMBL" id="JAVIIZ010000001">
    <property type="protein sequence ID" value="MDX8470983.1"/>
    <property type="molecule type" value="Genomic_DNA"/>
</dbReference>
<accession>A0ABU4X881</accession>
<sequence>MISLGFDPPAVLFGNSGIGFVCDAVTLDDSVAAAAPGTGAPGIDPPKVQIEADLPGWRGLIARQLEFFLPPEIPVLGGHPIGGYFELPRAAAPKLVVETKVVGQAGPGEPPTNEFRVRIECLDPTATGLSGLVPTLITATIDIQGDSTVDVPSGPIHFLAGKPVRYTAALARDPANSPGEFRLTIGVSAQGKNGLLSVDSNNNLPPHIFNVTSALASTLIANGKAEQNSTIAKFVSVGAPLSSLFNPKDSHFVLHGAEVESSGHGLPVGGPVKLRLDYSVAARVTKLGAADFGIEMQENLPMRVRIRGVGLTFDPAGGGLEMFKLDCEHAEMEIENPGAWNIGPLKRLFDVVDSRSGRGSFFIEAELRFKLNLGPVTVSNMTLRAEARDAAAPGATPSFTIRGMQASLTVPGLVSGDGSVHVVQDGFSAGLSTSLIPLKLGLDAGVEKQGEMVVIDLGVDLPAPVPLANSGFGLFGIGGTFGVSAEPNFAGNGGDPLLAQLAWTPRAGASAFKPKPGQMTVGFEAVVGTLPDFGFSLSAKAGLVVSTPELSVRGALNGRVMQPPVKISDPSTPDASGISFLGFIHADRDGLTFALVGSAKFAPLLRVRMPVAGRYRFGAHADDWYNYLGTDGSPALGQDRSLGPITAEVLPDLLGIRADAYLMMRGKGMLAWPHGRPRPGGLLNIPDGFVVAFGFALQSSFGPRPIAYADLYASLDLLVGAKPPTLSGFGRAGGGLHLGPFSLGVEAQVSFHSQGDIAFLWCQVTGRIELLFFDVEGTVMVTFGDSEREPDLPLPERHPLDQVDSGNIPAGSTPTLTDDSYRIVARMVENPAEIKPEMHVWPDTIISIPFATMPTVEASAGDQFPGVRDGKPAPVRLGSEMLHYDWTLHGLTLAEVDEDDPFEAGTPADGQLAARWQVGRVGSEVAELILLTTGGDLWVNRITEPETFPRDPLFESADECNRPARPEPGWAIGVAANPADPGFRLPPDPISFNRLISRVDVRMTHYGRLAEIEMSEFWLPLDGLGALPSPYEVAPAVIVDWDFEFDLGERRFAGAIAAPALFQIAGATVEPLQEFRSQSVVLATTEEVVEGLLILLLDDKEGRGIVVAHDDVLAWDPEPTLEEIDGGFVHRFRQPAETQTMSIRVQYPVNARVAVIGLGAMTKTAVETAQQQKEAKERLRETLKNAADATPLLFAAMPFEPHKRAILKPGTLYRLDVDMSWQGTLSKQDKAGNIVLSKHEPDGRKYRRGGDPEASTLRRLFFRTAKLERELVPVWTSGFGKLLTRRQDVFNPDMIARYLAGYEPAQGERFRFRRDRLRAHFKKGHTSALLDAYGFTLGLALRCTSRPGEEHANPTPLELAWGAISDAAWLDPIDKRRLAIALEADCPAPLPGATASAQVDLLPDAWYEVYVEANSSGGGKGRLPGVSFHTSRWTDPHDMFAGLGFDVTTGAHPQARPVLIGDLEVPTVAVAAGGSGDIAFTGALAKLGLEGWPVAEAPRLSWLWTRATPNGDWLFAGLMVESPEPLERPERLQLRPARLDMGFNTNVTFATWSDSGSFRVLFVPNAPFPVVDHEVFAFPEGPVSHAVTPKVTMQAASIEGGGQSLVSGSIVLPLKPGFAEDPK</sequence>
<proteinExistence type="predicted"/>